<dbReference type="InterPro" id="IPR017871">
    <property type="entry name" value="ABC_transporter-like_CS"/>
</dbReference>
<dbReference type="InterPro" id="IPR027417">
    <property type="entry name" value="P-loop_NTPase"/>
</dbReference>
<proteinExistence type="inferred from homology"/>
<dbReference type="GO" id="GO:0015833">
    <property type="term" value="P:peptide transport"/>
    <property type="evidence" value="ECO:0007669"/>
    <property type="project" value="InterPro"/>
</dbReference>
<keyword evidence="3" id="KW-0813">Transport</keyword>
<comment type="subcellular location">
    <subcellularLocation>
        <location evidence="1">Cell membrane</location>
        <topology evidence="1">Peripheral membrane protein</topology>
    </subcellularLocation>
</comment>
<dbReference type="FunFam" id="3.40.50.300:FF:000016">
    <property type="entry name" value="Oligopeptide ABC transporter ATP-binding component"/>
    <property type="match status" value="1"/>
</dbReference>
<dbReference type="RefSeq" id="WP_024732835.1">
    <property type="nucleotide sequence ID" value="NZ_CALBAT010000008.1"/>
</dbReference>
<reference evidence="9 10" key="1">
    <citation type="submission" date="2018-08" db="EMBL/GenBank/DDBJ databases">
        <title>A genome reference for cultivated species of the human gut microbiota.</title>
        <authorList>
            <person name="Zou Y."/>
            <person name="Xue W."/>
            <person name="Luo G."/>
        </authorList>
    </citation>
    <scope>NUCLEOTIDE SEQUENCE [LARGE SCALE GENOMIC DNA]</scope>
    <source>
        <strain evidence="9 10">AF37-2AT</strain>
    </source>
</reference>
<dbReference type="EMBL" id="QVLX01000001">
    <property type="protein sequence ID" value="RGE89743.1"/>
    <property type="molecule type" value="Genomic_DNA"/>
</dbReference>
<dbReference type="PROSITE" id="PS50893">
    <property type="entry name" value="ABC_TRANSPORTER_2"/>
    <property type="match status" value="1"/>
</dbReference>
<comment type="similarity">
    <text evidence="2">Belongs to the ABC transporter superfamily.</text>
</comment>
<dbReference type="SUPFAM" id="SSF52540">
    <property type="entry name" value="P-loop containing nucleoside triphosphate hydrolases"/>
    <property type="match status" value="1"/>
</dbReference>
<dbReference type="SMART" id="SM00382">
    <property type="entry name" value="AAA"/>
    <property type="match status" value="1"/>
</dbReference>
<dbReference type="Gene3D" id="3.40.50.300">
    <property type="entry name" value="P-loop containing nucleotide triphosphate hydrolases"/>
    <property type="match status" value="1"/>
</dbReference>
<dbReference type="InterPro" id="IPR013563">
    <property type="entry name" value="Oligopep_ABC_C"/>
</dbReference>
<dbReference type="GO" id="GO:0016887">
    <property type="term" value="F:ATP hydrolysis activity"/>
    <property type="evidence" value="ECO:0007669"/>
    <property type="project" value="InterPro"/>
</dbReference>
<keyword evidence="7" id="KW-0472">Membrane</keyword>
<dbReference type="NCBIfam" id="TIGR01727">
    <property type="entry name" value="oligo_HPY"/>
    <property type="match status" value="1"/>
</dbReference>
<keyword evidence="5" id="KW-0547">Nucleotide-binding</keyword>
<evidence type="ECO:0000313" key="10">
    <source>
        <dbReference type="Proteomes" id="UP000261080"/>
    </source>
</evidence>
<dbReference type="Pfam" id="PF08352">
    <property type="entry name" value="oligo_HPY"/>
    <property type="match status" value="1"/>
</dbReference>
<dbReference type="PANTHER" id="PTHR43297">
    <property type="entry name" value="OLIGOPEPTIDE TRANSPORT ATP-BINDING PROTEIN APPD"/>
    <property type="match status" value="1"/>
</dbReference>
<organism evidence="9 10">
    <name type="scientific">Sellimonas intestinalis</name>
    <dbReference type="NCBI Taxonomy" id="1653434"/>
    <lineage>
        <taxon>Bacteria</taxon>
        <taxon>Bacillati</taxon>
        <taxon>Bacillota</taxon>
        <taxon>Clostridia</taxon>
        <taxon>Lachnospirales</taxon>
        <taxon>Lachnospiraceae</taxon>
        <taxon>Sellimonas</taxon>
    </lineage>
</organism>
<dbReference type="GO" id="GO:0005886">
    <property type="term" value="C:plasma membrane"/>
    <property type="evidence" value="ECO:0007669"/>
    <property type="project" value="UniProtKB-SubCell"/>
</dbReference>
<dbReference type="PROSITE" id="PS00211">
    <property type="entry name" value="ABC_TRANSPORTER_1"/>
    <property type="match status" value="1"/>
</dbReference>
<comment type="caution">
    <text evidence="9">The sequence shown here is derived from an EMBL/GenBank/DDBJ whole genome shotgun (WGS) entry which is preliminary data.</text>
</comment>
<gene>
    <name evidence="9" type="ORF">DW016_00205</name>
</gene>
<evidence type="ECO:0000313" key="9">
    <source>
        <dbReference type="EMBL" id="RGE89743.1"/>
    </source>
</evidence>
<dbReference type="GO" id="GO:0005524">
    <property type="term" value="F:ATP binding"/>
    <property type="evidence" value="ECO:0007669"/>
    <property type="project" value="UniProtKB-KW"/>
</dbReference>
<keyword evidence="4" id="KW-1003">Cell membrane</keyword>
<dbReference type="InterPro" id="IPR050388">
    <property type="entry name" value="ABC_Ni/Peptide_Import"/>
</dbReference>
<feature type="domain" description="ABC transporter" evidence="8">
    <location>
        <begin position="5"/>
        <end position="257"/>
    </location>
</feature>
<dbReference type="CDD" id="cd03257">
    <property type="entry name" value="ABC_NikE_OppD_transporters"/>
    <property type="match status" value="1"/>
</dbReference>
<protein>
    <submittedName>
        <fullName evidence="9">ABC transporter ATP-binding protein</fullName>
    </submittedName>
</protein>
<evidence type="ECO:0000256" key="6">
    <source>
        <dbReference type="ARBA" id="ARBA00022840"/>
    </source>
</evidence>
<dbReference type="InterPro" id="IPR003593">
    <property type="entry name" value="AAA+_ATPase"/>
</dbReference>
<accession>A0A3E3K591</accession>
<evidence type="ECO:0000256" key="2">
    <source>
        <dbReference type="ARBA" id="ARBA00005417"/>
    </source>
</evidence>
<sequence length="341" mass="38495">MDTLLRVQDLKISYFTYAGEVQAVRGVSFTVEKNQTTAIVGESGCGKTVTAKSIMGLIKKPGKIKEGSQIFFQGENVVEYTKKQWNTFCGKECGMIFQDALVSLNPTMKVGRQIIENLDNHETMLSKQEKRTRAQEMLQLVGIPDTKNCLEKYPHELSGGMRQRVMIAMALVTRPKLLIADEPTTALDVTIQAQIMELLKNLQKKLHMSVVLITHDLGVVADVADCIVVMYAGKIVERGRCRDIFYHASHPYTWALLKSVPRIDYHGQTLMTIEGSIPDMTNPPKGCAFCQRCPYGMRICKEHEPPTWDLKDGHEVSCWLLDRRANREGVPFGIDRRTEDE</sequence>
<evidence type="ECO:0000256" key="4">
    <source>
        <dbReference type="ARBA" id="ARBA00022475"/>
    </source>
</evidence>
<evidence type="ECO:0000256" key="3">
    <source>
        <dbReference type="ARBA" id="ARBA00022448"/>
    </source>
</evidence>
<evidence type="ECO:0000256" key="5">
    <source>
        <dbReference type="ARBA" id="ARBA00022741"/>
    </source>
</evidence>
<evidence type="ECO:0000259" key="8">
    <source>
        <dbReference type="PROSITE" id="PS50893"/>
    </source>
</evidence>
<name>A0A3E3K591_9FIRM</name>
<dbReference type="InterPro" id="IPR003439">
    <property type="entry name" value="ABC_transporter-like_ATP-bd"/>
</dbReference>
<evidence type="ECO:0000256" key="1">
    <source>
        <dbReference type="ARBA" id="ARBA00004202"/>
    </source>
</evidence>
<dbReference type="OrthoDB" id="9806285at2"/>
<dbReference type="PANTHER" id="PTHR43297:SF2">
    <property type="entry name" value="DIPEPTIDE TRANSPORT ATP-BINDING PROTEIN DPPD"/>
    <property type="match status" value="1"/>
</dbReference>
<dbReference type="AlphaFoldDB" id="A0A3E3K591"/>
<dbReference type="Pfam" id="PF00005">
    <property type="entry name" value="ABC_tran"/>
    <property type="match status" value="1"/>
</dbReference>
<dbReference type="Proteomes" id="UP000261080">
    <property type="component" value="Unassembled WGS sequence"/>
</dbReference>
<evidence type="ECO:0000256" key="7">
    <source>
        <dbReference type="ARBA" id="ARBA00023136"/>
    </source>
</evidence>
<keyword evidence="6 9" id="KW-0067">ATP-binding</keyword>
<keyword evidence="10" id="KW-1185">Reference proteome</keyword>